<evidence type="ECO:0000256" key="1">
    <source>
        <dbReference type="SAM" id="Phobius"/>
    </source>
</evidence>
<keyword evidence="1" id="KW-0472">Membrane</keyword>
<keyword evidence="1" id="KW-1133">Transmembrane helix</keyword>
<reference evidence="3" key="1">
    <citation type="submission" date="2016-10" db="EMBL/GenBank/DDBJ databases">
        <authorList>
            <person name="Varghese N."/>
            <person name="Submissions S."/>
        </authorList>
    </citation>
    <scope>NUCLEOTIDE SEQUENCE [LARGE SCALE GENOMIC DNA]</scope>
    <source>
        <strain evidence="3">ES.061</strain>
    </source>
</reference>
<evidence type="ECO:0000313" key="3">
    <source>
        <dbReference type="Proteomes" id="UP000199064"/>
    </source>
</evidence>
<dbReference type="RefSeq" id="WP_090329775.1">
    <property type="nucleotide sequence ID" value="NZ_FNSL01000001.1"/>
</dbReference>
<dbReference type="EMBL" id="FNSL01000001">
    <property type="protein sequence ID" value="SEB93822.1"/>
    <property type="molecule type" value="Genomic_DNA"/>
</dbReference>
<gene>
    <name evidence="2" type="ORF">SAMN05216452_3751</name>
</gene>
<evidence type="ECO:0000313" key="2">
    <source>
        <dbReference type="EMBL" id="SEB93822.1"/>
    </source>
</evidence>
<accession>A0A1H4NGY8</accession>
<keyword evidence="1 2" id="KW-0812">Transmembrane</keyword>
<dbReference type="Proteomes" id="UP000199064">
    <property type="component" value="Unassembled WGS sequence"/>
</dbReference>
<name>A0A1H4NGY8_9HYPH</name>
<protein>
    <submittedName>
        <fullName evidence="2">Transmembrane transcriptional regulator (Anti-sigma factor RsiW)</fullName>
    </submittedName>
</protein>
<dbReference type="AlphaFoldDB" id="A0A1H4NGY8"/>
<organism evidence="2 3">
    <name type="scientific">Nitratireductor aquibiodomus</name>
    <dbReference type="NCBI Taxonomy" id="204799"/>
    <lineage>
        <taxon>Bacteria</taxon>
        <taxon>Pseudomonadati</taxon>
        <taxon>Pseudomonadota</taxon>
        <taxon>Alphaproteobacteria</taxon>
        <taxon>Hyphomicrobiales</taxon>
        <taxon>Phyllobacteriaceae</taxon>
        <taxon>Nitratireductor</taxon>
    </lineage>
</organism>
<keyword evidence="3" id="KW-1185">Reference proteome</keyword>
<feature type="transmembrane region" description="Helical" evidence="1">
    <location>
        <begin position="89"/>
        <end position="109"/>
    </location>
</feature>
<proteinExistence type="predicted"/>
<sequence length="265" mass="28746">MTQRSFDERDIHLALDGELSPEDMAAYEAWLETRADMRALSARYVSDRALLRDTLAMLAREEVPHRLQEGAHSASRKTKGARHMPLRRLAVAAVMLVAAGAAAGSGFWVGQQGVGGGETLAALDVVGEAVAAHQVYAAEKLHVVEVGASERSHLVGWLSNRVGTRLVAPDLQTEGFDLMGGRLLPSGGKAAAQFMYEDPSGERVSLYVAHCVKGETTGFRLFEDEGGRAFYWQEEGFAYTVAGAISEKRLLEIANVTYRQLLAGR</sequence>